<name>A0A6I8MIH7_9CORY</name>
<evidence type="ECO:0000256" key="2">
    <source>
        <dbReference type="ARBA" id="ARBA00022801"/>
    </source>
</evidence>
<dbReference type="Gene3D" id="3.40.50.1820">
    <property type="entry name" value="alpha/beta hydrolase"/>
    <property type="match status" value="1"/>
</dbReference>
<dbReference type="EMBL" id="LR738855">
    <property type="protein sequence ID" value="VZH85817.1"/>
    <property type="molecule type" value="Genomic_DNA"/>
</dbReference>
<dbReference type="KEGG" id="crf:FRC0190_01755"/>
<dbReference type="EC" id="3.1.1.-" evidence="3"/>
<dbReference type="GO" id="GO:0016787">
    <property type="term" value="F:hydrolase activity"/>
    <property type="evidence" value="ECO:0007669"/>
    <property type="project" value="UniProtKB-KW"/>
</dbReference>
<evidence type="ECO:0000313" key="6">
    <source>
        <dbReference type="Proteomes" id="UP000423525"/>
    </source>
</evidence>
<dbReference type="SUPFAM" id="SSF53474">
    <property type="entry name" value="alpha/beta-Hydrolases"/>
    <property type="match status" value="1"/>
</dbReference>
<evidence type="ECO:0000256" key="1">
    <source>
        <dbReference type="ARBA" id="ARBA00005964"/>
    </source>
</evidence>
<evidence type="ECO:0000259" key="4">
    <source>
        <dbReference type="Pfam" id="PF00135"/>
    </source>
</evidence>
<accession>A0A6I8MIH7</accession>
<proteinExistence type="inferred from homology"/>
<gene>
    <name evidence="5" type="ORF">FRC0190_01755</name>
</gene>
<keyword evidence="2 3" id="KW-0378">Hydrolase</keyword>
<dbReference type="InterPro" id="IPR002018">
    <property type="entry name" value="CarbesteraseB"/>
</dbReference>
<evidence type="ECO:0000256" key="3">
    <source>
        <dbReference type="RuleBase" id="RU361235"/>
    </source>
</evidence>
<dbReference type="PANTHER" id="PTHR43142:SF1">
    <property type="entry name" value="CARBOXYLIC ESTER HYDROLASE"/>
    <property type="match status" value="1"/>
</dbReference>
<organism evidence="5 6">
    <name type="scientific">Corynebacterium rouxii</name>
    <dbReference type="NCBI Taxonomy" id="2719119"/>
    <lineage>
        <taxon>Bacteria</taxon>
        <taxon>Bacillati</taxon>
        <taxon>Actinomycetota</taxon>
        <taxon>Actinomycetes</taxon>
        <taxon>Mycobacteriales</taxon>
        <taxon>Corynebacteriaceae</taxon>
        <taxon>Corynebacterium</taxon>
    </lineage>
</organism>
<evidence type="ECO:0000313" key="5">
    <source>
        <dbReference type="EMBL" id="VZH85817.1"/>
    </source>
</evidence>
<protein>
    <recommendedName>
        <fullName evidence="3">Carboxylic ester hydrolase</fullName>
        <ecNumber evidence="3">3.1.1.-</ecNumber>
    </recommendedName>
</protein>
<dbReference type="PROSITE" id="PS00122">
    <property type="entry name" value="CARBOXYLESTERASE_B_1"/>
    <property type="match status" value="1"/>
</dbReference>
<dbReference type="AlphaFoldDB" id="A0A6I8MIH7"/>
<dbReference type="InterPro" id="IPR029058">
    <property type="entry name" value="AB_hydrolase_fold"/>
</dbReference>
<dbReference type="PANTHER" id="PTHR43142">
    <property type="entry name" value="CARBOXYLIC ESTER HYDROLASE"/>
    <property type="match status" value="1"/>
</dbReference>
<feature type="domain" description="Carboxylesterase type B" evidence="4">
    <location>
        <begin position="58"/>
        <end position="185"/>
    </location>
</feature>
<dbReference type="RefSeq" id="WP_155873650.1">
    <property type="nucleotide sequence ID" value="NZ_CP168248.1"/>
</dbReference>
<dbReference type="Proteomes" id="UP000423525">
    <property type="component" value="Chromosome"/>
</dbReference>
<comment type="similarity">
    <text evidence="1 3">Belongs to the type-B carboxylesterase/lipase family.</text>
</comment>
<reference evidence="5 6" key="1">
    <citation type="submission" date="2019-11" db="EMBL/GenBank/DDBJ databases">
        <authorList>
            <person name="Brisse S."/>
        </authorList>
    </citation>
    <scope>NUCLEOTIDE SEQUENCE [LARGE SCALE GENOMIC DNA]</scope>
    <source>
        <strain evidence="5">FRC0190</strain>
    </source>
</reference>
<dbReference type="InterPro" id="IPR019826">
    <property type="entry name" value="Carboxylesterase_B_AS"/>
</dbReference>
<dbReference type="Pfam" id="PF00135">
    <property type="entry name" value="COesterase"/>
    <property type="match status" value="1"/>
</dbReference>
<sequence>MSEQITMGPYTGTVHGNAALFDAVAYATLPSEYSAAVRCFSPTQGDYHNNYRTELHATITAPKAAHRYADYPVIVYIHGGAYFEGSRDDISGRTFAEDKVVVVSIDYRLGIQGFTPFAAEESHHYRGIDDCAVALAWVQENIEIFGGDPTNVTVMGNSAGGGIALWLARRDHYTGLFRRLWVSSPAFPRGGDRRSATRWALSAPVTQTGLERLPRRKVVRAETSLRRRYFTDLAFGPHPFNAKELVTLPTVITYTTDECADFVGVKKLQASRWSKYIRKYLAKGLDALPKYIEQLPDDTYFAQLTSDSMIRRWVERVAAARNPWVIEFAGEPALHCKDLPEIFGTGKVHDIAVIFARGYDPLWQPYGQRRSVIRMRLDGSQDHIITDPLAHVRTGFMKS</sequence>